<comment type="caution">
    <text evidence="5">The sequence shown here is derived from an EMBL/GenBank/DDBJ whole genome shotgun (WGS) entry which is preliminary data.</text>
</comment>
<comment type="similarity">
    <text evidence="3">Belongs to the acetyltransferase family. RimJ subfamily.</text>
</comment>
<dbReference type="InterPro" id="IPR000182">
    <property type="entry name" value="GNAT_dom"/>
</dbReference>
<dbReference type="Gene3D" id="3.40.630.30">
    <property type="match status" value="1"/>
</dbReference>
<keyword evidence="1" id="KW-0808">Transferase</keyword>
<evidence type="ECO:0000313" key="6">
    <source>
        <dbReference type="Proteomes" id="UP001259492"/>
    </source>
</evidence>
<sequence length="179" mass="20809">MLFNFNKIFTIVPVEDKDYWKLCNFAVANEERLKAYFPLTLAKNLTPELSKIFATTKAKNFKERSEFLFLIRKDQVKDLVGMVYIKEVDFEKKQGEFAYCIGYQFEGQGIVSKAIKALSNYAFDVLGLETLQIISHKSNLGSIKVAEKNNFIWKETLPKEYTPPNKEALDMELYELYKS</sequence>
<dbReference type="SUPFAM" id="SSF55729">
    <property type="entry name" value="Acyl-CoA N-acyltransferases (Nat)"/>
    <property type="match status" value="1"/>
</dbReference>
<organism evidence="5 6">
    <name type="scientific">Microcosmobacter mediterraneus</name>
    <dbReference type="NCBI Taxonomy" id="3075607"/>
    <lineage>
        <taxon>Bacteria</taxon>
        <taxon>Pseudomonadati</taxon>
        <taxon>Bacteroidota</taxon>
        <taxon>Flavobacteriia</taxon>
        <taxon>Flavobacteriales</taxon>
        <taxon>Flavobacteriaceae</taxon>
        <taxon>Microcosmobacter</taxon>
    </lineage>
</organism>
<accession>A0ABU2YIA0</accession>
<evidence type="ECO:0000313" key="5">
    <source>
        <dbReference type="EMBL" id="MDT0557904.1"/>
    </source>
</evidence>
<gene>
    <name evidence="5" type="ORF">RM697_04560</name>
</gene>
<reference evidence="5 6" key="1">
    <citation type="submission" date="2023-09" db="EMBL/GenBank/DDBJ databases">
        <authorList>
            <person name="Rey-Velasco X."/>
        </authorList>
    </citation>
    <scope>NUCLEOTIDE SEQUENCE [LARGE SCALE GENOMIC DNA]</scope>
    <source>
        <strain evidence="5 6">W332</strain>
    </source>
</reference>
<evidence type="ECO:0000256" key="1">
    <source>
        <dbReference type="ARBA" id="ARBA00022679"/>
    </source>
</evidence>
<feature type="domain" description="N-acetyltransferase" evidence="4">
    <location>
        <begin position="10"/>
        <end position="151"/>
    </location>
</feature>
<keyword evidence="2" id="KW-0012">Acyltransferase</keyword>
<dbReference type="PANTHER" id="PTHR43792">
    <property type="entry name" value="GNAT FAMILY, PUTATIVE (AFU_ORTHOLOGUE AFUA_3G00765)-RELATED-RELATED"/>
    <property type="match status" value="1"/>
</dbReference>
<evidence type="ECO:0000256" key="2">
    <source>
        <dbReference type="ARBA" id="ARBA00023315"/>
    </source>
</evidence>
<name>A0ABU2YIA0_9FLAO</name>
<evidence type="ECO:0000256" key="3">
    <source>
        <dbReference type="ARBA" id="ARBA00038502"/>
    </source>
</evidence>
<keyword evidence="6" id="KW-1185">Reference proteome</keyword>
<dbReference type="Pfam" id="PF13302">
    <property type="entry name" value="Acetyltransf_3"/>
    <property type="match status" value="1"/>
</dbReference>
<dbReference type="EMBL" id="JAVRIA010000002">
    <property type="protein sequence ID" value="MDT0557904.1"/>
    <property type="molecule type" value="Genomic_DNA"/>
</dbReference>
<dbReference type="PANTHER" id="PTHR43792:SF8">
    <property type="entry name" value="[RIBOSOMAL PROTEIN US5]-ALANINE N-ACETYLTRANSFERASE"/>
    <property type="match status" value="1"/>
</dbReference>
<evidence type="ECO:0000259" key="4">
    <source>
        <dbReference type="Pfam" id="PF13302"/>
    </source>
</evidence>
<proteinExistence type="inferred from homology"/>
<dbReference type="InterPro" id="IPR016181">
    <property type="entry name" value="Acyl_CoA_acyltransferase"/>
</dbReference>
<protein>
    <submittedName>
        <fullName evidence="5">GNAT family N-acetyltransferase</fullName>
    </submittedName>
</protein>
<dbReference type="Proteomes" id="UP001259492">
    <property type="component" value="Unassembled WGS sequence"/>
</dbReference>
<dbReference type="InterPro" id="IPR051531">
    <property type="entry name" value="N-acetyltransferase"/>
</dbReference>
<dbReference type="RefSeq" id="WP_311426678.1">
    <property type="nucleotide sequence ID" value="NZ_JAVRIA010000002.1"/>
</dbReference>